<evidence type="ECO:0000313" key="5">
    <source>
        <dbReference type="EMBL" id="KAI0511081.1"/>
    </source>
</evidence>
<dbReference type="PANTHER" id="PTHR31874:SF10">
    <property type="entry name" value="PROTEIN CHLOROPLAST IMPORT APPARATUS 2"/>
    <property type="match status" value="1"/>
</dbReference>
<evidence type="ECO:0000259" key="4">
    <source>
        <dbReference type="PROSITE" id="PS51017"/>
    </source>
</evidence>
<dbReference type="GO" id="GO:0005634">
    <property type="term" value="C:nucleus"/>
    <property type="evidence" value="ECO:0007669"/>
    <property type="project" value="UniProtKB-SubCell"/>
</dbReference>
<accession>A0A8T3BGK4</accession>
<gene>
    <name evidence="5" type="ORF">KFK09_011703</name>
</gene>
<reference evidence="5" key="1">
    <citation type="journal article" date="2022" name="Front. Genet.">
        <title>Chromosome-Scale Assembly of the Dendrobium nobile Genome Provides Insights Into the Molecular Mechanism of the Biosynthesis of the Medicinal Active Ingredient of Dendrobium.</title>
        <authorList>
            <person name="Xu Q."/>
            <person name="Niu S.-C."/>
            <person name="Li K.-L."/>
            <person name="Zheng P.-J."/>
            <person name="Zhang X.-J."/>
            <person name="Jia Y."/>
            <person name="Liu Y."/>
            <person name="Niu Y.-X."/>
            <person name="Yu L.-H."/>
            <person name="Chen D.-F."/>
            <person name="Zhang G.-Q."/>
        </authorList>
    </citation>
    <scope>NUCLEOTIDE SEQUENCE</scope>
    <source>
        <tissue evidence="5">Leaf</tissue>
    </source>
</reference>
<dbReference type="AlphaFoldDB" id="A0A8T3BGK4"/>
<protein>
    <recommendedName>
        <fullName evidence="4">CCT domain-containing protein</fullName>
    </recommendedName>
</protein>
<comment type="subcellular location">
    <subcellularLocation>
        <location evidence="1 3">Nucleus</location>
    </subcellularLocation>
</comment>
<evidence type="ECO:0000256" key="2">
    <source>
        <dbReference type="ARBA" id="ARBA00023242"/>
    </source>
</evidence>
<dbReference type="InterPro" id="IPR052453">
    <property type="entry name" value="CONSTANS-like_ZF"/>
</dbReference>
<organism evidence="5 6">
    <name type="scientific">Dendrobium nobile</name>
    <name type="common">Orchid</name>
    <dbReference type="NCBI Taxonomy" id="94219"/>
    <lineage>
        <taxon>Eukaryota</taxon>
        <taxon>Viridiplantae</taxon>
        <taxon>Streptophyta</taxon>
        <taxon>Embryophyta</taxon>
        <taxon>Tracheophyta</taxon>
        <taxon>Spermatophyta</taxon>
        <taxon>Magnoliopsida</taxon>
        <taxon>Liliopsida</taxon>
        <taxon>Asparagales</taxon>
        <taxon>Orchidaceae</taxon>
        <taxon>Epidendroideae</taxon>
        <taxon>Malaxideae</taxon>
        <taxon>Dendrobiinae</taxon>
        <taxon>Dendrobium</taxon>
    </lineage>
</organism>
<evidence type="ECO:0000313" key="6">
    <source>
        <dbReference type="Proteomes" id="UP000829196"/>
    </source>
</evidence>
<evidence type="ECO:0000256" key="1">
    <source>
        <dbReference type="ARBA" id="ARBA00004123"/>
    </source>
</evidence>
<evidence type="ECO:0000256" key="3">
    <source>
        <dbReference type="PROSITE-ProRule" id="PRU00357"/>
    </source>
</evidence>
<dbReference type="GO" id="GO:0006355">
    <property type="term" value="P:regulation of DNA-templated transcription"/>
    <property type="evidence" value="ECO:0007669"/>
    <property type="project" value="TreeGrafter"/>
</dbReference>
<dbReference type="EMBL" id="JAGYWB010000009">
    <property type="protein sequence ID" value="KAI0511081.1"/>
    <property type="molecule type" value="Genomic_DNA"/>
</dbReference>
<proteinExistence type="predicted"/>
<dbReference type="PANTHER" id="PTHR31874">
    <property type="entry name" value="CCT MOTIF FAMILY PROTEIN, EXPRESSED"/>
    <property type="match status" value="1"/>
</dbReference>
<dbReference type="Pfam" id="PF06203">
    <property type="entry name" value="CCT"/>
    <property type="match status" value="1"/>
</dbReference>
<keyword evidence="2 3" id="KW-0539">Nucleus</keyword>
<dbReference type="OrthoDB" id="153872at2759"/>
<sequence>MLRRGSRHPLLNLPQTLLFNQSPTVNFSSPTTPDDPFPVLLPSFPISGDPSLLLQSLPSPAKSPVQTKLTNSQYTIIHSPTDFQYQDAGSPDFDAESILDEEVEEGIDSIMGNLSMSKESTGDCLNSNSNSIINPCLASLMGFGLKGVFGFGFGISSNIRGALRQSNDGEWWRSPKVAVKDIIPMGKTAAMADKNKKKKKKKVEAIDKKVSTAVSPPEDGILKAKLGLKLNYDAVLKEWSGGSPFSGEAGSPDSAAELIVSLTDNELLLEMRDGAMREASVQRYKEKRRNRLFSKKIRYEVRKTNANQRPRMKGRFVRGPSVLQEAITEGR</sequence>
<feature type="domain" description="CCT" evidence="4">
    <location>
        <begin position="277"/>
        <end position="319"/>
    </location>
</feature>
<dbReference type="InterPro" id="IPR010402">
    <property type="entry name" value="CCT_domain"/>
</dbReference>
<dbReference type="Proteomes" id="UP000829196">
    <property type="component" value="Unassembled WGS sequence"/>
</dbReference>
<comment type="caution">
    <text evidence="5">The sequence shown here is derived from an EMBL/GenBank/DDBJ whole genome shotgun (WGS) entry which is preliminary data.</text>
</comment>
<dbReference type="PROSITE" id="PS51017">
    <property type="entry name" value="CCT"/>
    <property type="match status" value="1"/>
</dbReference>
<keyword evidence="6" id="KW-1185">Reference proteome</keyword>
<name>A0A8T3BGK4_DENNO</name>